<dbReference type="InterPro" id="IPR036390">
    <property type="entry name" value="WH_DNA-bd_sf"/>
</dbReference>
<dbReference type="AlphaFoldDB" id="S1NI58"/>
<evidence type="ECO:0000313" key="3">
    <source>
        <dbReference type="Proteomes" id="UP000014113"/>
    </source>
</evidence>
<evidence type="ECO:0000259" key="1">
    <source>
        <dbReference type="SMART" id="SM00347"/>
    </source>
</evidence>
<dbReference type="STRING" id="1121865.OMW_01041"/>
<gene>
    <name evidence="2" type="ORF">I568_01661</name>
</gene>
<dbReference type="SUPFAM" id="SSF46785">
    <property type="entry name" value="Winged helix' DNA-binding domain"/>
    <property type="match status" value="1"/>
</dbReference>
<dbReference type="GO" id="GO:0003700">
    <property type="term" value="F:DNA-binding transcription factor activity"/>
    <property type="evidence" value="ECO:0007669"/>
    <property type="project" value="InterPro"/>
</dbReference>
<dbReference type="RefSeq" id="WP_016183183.1">
    <property type="nucleotide sequence ID" value="NZ_JXKI01000001.1"/>
</dbReference>
<keyword evidence="3" id="KW-1185">Reference proteome</keyword>
<protein>
    <recommendedName>
        <fullName evidence="1">HTH marR-type domain-containing protein</fullName>
    </recommendedName>
</protein>
<dbReference type="eggNOG" id="COG1846">
    <property type="taxonomic scope" value="Bacteria"/>
</dbReference>
<dbReference type="PATRIC" id="fig|1121865.3.peg.1011"/>
<proteinExistence type="predicted"/>
<dbReference type="OrthoDB" id="5195026at2"/>
<dbReference type="InterPro" id="IPR000835">
    <property type="entry name" value="HTH_MarR-typ"/>
</dbReference>
<name>S1NI58_9ENTE</name>
<reference evidence="2 3" key="1">
    <citation type="submission" date="2013-03" db="EMBL/GenBank/DDBJ databases">
        <title>The Genome Sequence of Enterococcus columbae ATCC_51263 (PacBio/Illumina hybrid assembly).</title>
        <authorList>
            <consortium name="The Broad Institute Genomics Platform"/>
            <consortium name="The Broad Institute Genome Sequencing Center for Infectious Disease"/>
            <person name="Earl A."/>
            <person name="Russ C."/>
            <person name="Gilmore M."/>
            <person name="Surin D."/>
            <person name="Walker B."/>
            <person name="Young S."/>
            <person name="Zeng Q."/>
            <person name="Gargeya S."/>
            <person name="Fitzgerald M."/>
            <person name="Haas B."/>
            <person name="Abouelleil A."/>
            <person name="Allen A.W."/>
            <person name="Alvarado L."/>
            <person name="Arachchi H.M."/>
            <person name="Berlin A.M."/>
            <person name="Chapman S.B."/>
            <person name="Gainer-Dewar J."/>
            <person name="Goldberg J."/>
            <person name="Griggs A."/>
            <person name="Gujja S."/>
            <person name="Hansen M."/>
            <person name="Howarth C."/>
            <person name="Imamovic A."/>
            <person name="Ireland A."/>
            <person name="Larimer J."/>
            <person name="McCowan C."/>
            <person name="Murphy C."/>
            <person name="Pearson M."/>
            <person name="Poon T.W."/>
            <person name="Priest M."/>
            <person name="Roberts A."/>
            <person name="Saif S."/>
            <person name="Shea T."/>
            <person name="Sisk P."/>
            <person name="Sykes S."/>
            <person name="Wortman J."/>
            <person name="Nusbaum C."/>
            <person name="Birren B."/>
        </authorList>
    </citation>
    <scope>NUCLEOTIDE SEQUENCE [LARGE SCALE GENOMIC DNA]</scope>
    <source>
        <strain evidence="2 3">ATCC 51263</strain>
    </source>
</reference>
<comment type="caution">
    <text evidence="2">The sequence shown here is derived from an EMBL/GenBank/DDBJ whole genome shotgun (WGS) entry which is preliminary data.</text>
</comment>
<sequence length="125" mass="15058">MEHDRIKQWLEDVHIHDFIEERLEKELEQTLQMELNEFYVTYYLFHEGRELRLNELKELFILSHSALSRLIQKMSTSPKPLITREKCNDDRRGIKIGLTEFGMEQIKKAEPIVANFLADYDYLNE</sequence>
<organism evidence="2 3">
    <name type="scientific">Enterococcus columbae DSM 7374 = ATCC 51263</name>
    <dbReference type="NCBI Taxonomy" id="1121865"/>
    <lineage>
        <taxon>Bacteria</taxon>
        <taxon>Bacillati</taxon>
        <taxon>Bacillota</taxon>
        <taxon>Bacilli</taxon>
        <taxon>Lactobacillales</taxon>
        <taxon>Enterococcaceae</taxon>
        <taxon>Enterococcus</taxon>
    </lineage>
</organism>
<dbReference type="SMART" id="SM00347">
    <property type="entry name" value="HTH_MARR"/>
    <property type="match status" value="1"/>
</dbReference>
<accession>S1NI58</accession>
<feature type="domain" description="HTH marR-type" evidence="1">
    <location>
        <begin position="26"/>
        <end position="123"/>
    </location>
</feature>
<dbReference type="Proteomes" id="UP000014113">
    <property type="component" value="Unassembled WGS sequence"/>
</dbReference>
<evidence type="ECO:0000313" key="2">
    <source>
        <dbReference type="EMBL" id="EOW80484.1"/>
    </source>
</evidence>
<dbReference type="InterPro" id="IPR036388">
    <property type="entry name" value="WH-like_DNA-bd_sf"/>
</dbReference>
<dbReference type="EMBL" id="ASWJ01000008">
    <property type="protein sequence ID" value="EOW80484.1"/>
    <property type="molecule type" value="Genomic_DNA"/>
</dbReference>
<dbReference type="Gene3D" id="1.10.10.10">
    <property type="entry name" value="Winged helix-like DNA-binding domain superfamily/Winged helix DNA-binding domain"/>
    <property type="match status" value="1"/>
</dbReference>